<dbReference type="Proteomes" id="UP000230750">
    <property type="component" value="Unassembled WGS sequence"/>
</dbReference>
<feature type="compositionally biased region" description="Basic and acidic residues" evidence="1">
    <location>
        <begin position="202"/>
        <end position="216"/>
    </location>
</feature>
<sequence>MVSQIAKEMDNTDNKKVIGLCGKDFNMKSMEDEVEDNIPEEIEGSIPEEIDDEACSGNEVTHFRNNATNCITERSNIFSFSAKGSGSKDHKPKEIDTDEVESIEEDIEESIAEEITDFMSSQKSSKSVNSAYSDDTFNSDDDGDSCNSGSIPEEIIVESIAEEISEEDIPTADETNPVPEKNGKDETDKPSTIKGVLGIAKDPFKFKETHHSKDESESIPEDISESIAEEISVEDISGNGGGWDSEGESDKCSMTSMKCEATQEASQHSQQSSEDSSSTIPEEIEESVVEELSIQDGKHAKSGATEKNRSSVES</sequence>
<evidence type="ECO:0000313" key="2">
    <source>
        <dbReference type="EMBL" id="PIK62002.1"/>
    </source>
</evidence>
<accession>A0A2G8LP65</accession>
<feature type="compositionally biased region" description="Basic and acidic residues" evidence="1">
    <location>
        <begin position="86"/>
        <end position="95"/>
    </location>
</feature>
<proteinExistence type="predicted"/>
<reference evidence="2 3" key="1">
    <citation type="journal article" date="2017" name="PLoS Biol.">
        <title>The sea cucumber genome provides insights into morphological evolution and visceral regeneration.</title>
        <authorList>
            <person name="Zhang X."/>
            <person name="Sun L."/>
            <person name="Yuan J."/>
            <person name="Sun Y."/>
            <person name="Gao Y."/>
            <person name="Zhang L."/>
            <person name="Li S."/>
            <person name="Dai H."/>
            <person name="Hamel J.F."/>
            <person name="Liu C."/>
            <person name="Yu Y."/>
            <person name="Liu S."/>
            <person name="Lin W."/>
            <person name="Guo K."/>
            <person name="Jin S."/>
            <person name="Xu P."/>
            <person name="Storey K.B."/>
            <person name="Huan P."/>
            <person name="Zhang T."/>
            <person name="Zhou Y."/>
            <person name="Zhang J."/>
            <person name="Lin C."/>
            <person name="Li X."/>
            <person name="Xing L."/>
            <person name="Huo D."/>
            <person name="Sun M."/>
            <person name="Wang L."/>
            <person name="Mercier A."/>
            <person name="Li F."/>
            <person name="Yang H."/>
            <person name="Xiang J."/>
        </authorList>
    </citation>
    <scope>NUCLEOTIDE SEQUENCE [LARGE SCALE GENOMIC DNA]</scope>
    <source>
        <strain evidence="2">Shaxun</strain>
        <tissue evidence="2">Muscle</tissue>
    </source>
</reference>
<feature type="compositionally biased region" description="Acidic residues" evidence="1">
    <location>
        <begin position="217"/>
        <end position="233"/>
    </location>
</feature>
<feature type="region of interest" description="Disordered" evidence="1">
    <location>
        <begin position="116"/>
        <end position="314"/>
    </location>
</feature>
<name>A0A2G8LP65_STIJA</name>
<protein>
    <submittedName>
        <fullName evidence="2">Uncharacterized protein</fullName>
    </submittedName>
</protein>
<feature type="compositionally biased region" description="Basic and acidic residues" evidence="1">
    <location>
        <begin position="296"/>
        <end position="314"/>
    </location>
</feature>
<dbReference type="EMBL" id="MRZV01000020">
    <property type="protein sequence ID" value="PIK62002.1"/>
    <property type="molecule type" value="Genomic_DNA"/>
</dbReference>
<evidence type="ECO:0000256" key="1">
    <source>
        <dbReference type="SAM" id="MobiDB-lite"/>
    </source>
</evidence>
<gene>
    <name evidence="2" type="ORF">BSL78_01013</name>
</gene>
<feature type="compositionally biased region" description="Basic and acidic residues" evidence="1">
    <location>
        <begin position="181"/>
        <end position="191"/>
    </location>
</feature>
<feature type="region of interest" description="Disordered" evidence="1">
    <location>
        <begin position="81"/>
        <end position="104"/>
    </location>
</feature>
<evidence type="ECO:0000313" key="3">
    <source>
        <dbReference type="Proteomes" id="UP000230750"/>
    </source>
</evidence>
<feature type="compositionally biased region" description="Low complexity" evidence="1">
    <location>
        <begin position="145"/>
        <end position="159"/>
    </location>
</feature>
<feature type="compositionally biased region" description="Low complexity" evidence="1">
    <location>
        <begin position="120"/>
        <end position="136"/>
    </location>
</feature>
<keyword evidence="3" id="KW-1185">Reference proteome</keyword>
<comment type="caution">
    <text evidence="2">The sequence shown here is derived from an EMBL/GenBank/DDBJ whole genome shotgun (WGS) entry which is preliminary data.</text>
</comment>
<organism evidence="2 3">
    <name type="scientific">Stichopus japonicus</name>
    <name type="common">Sea cucumber</name>
    <dbReference type="NCBI Taxonomy" id="307972"/>
    <lineage>
        <taxon>Eukaryota</taxon>
        <taxon>Metazoa</taxon>
        <taxon>Echinodermata</taxon>
        <taxon>Eleutherozoa</taxon>
        <taxon>Echinozoa</taxon>
        <taxon>Holothuroidea</taxon>
        <taxon>Aspidochirotacea</taxon>
        <taxon>Aspidochirotida</taxon>
        <taxon>Stichopodidae</taxon>
        <taxon>Apostichopus</taxon>
    </lineage>
</organism>
<dbReference type="AlphaFoldDB" id="A0A2G8LP65"/>
<feature type="compositionally biased region" description="Low complexity" evidence="1">
    <location>
        <begin position="260"/>
        <end position="281"/>
    </location>
</feature>
<feature type="compositionally biased region" description="Acidic residues" evidence="1">
    <location>
        <begin position="160"/>
        <end position="171"/>
    </location>
</feature>